<proteinExistence type="predicted"/>
<dbReference type="AlphaFoldDB" id="A0A438CJP8"/>
<sequence length="227" mass="25382">MLQACKEIVCGKKIEIPLSLDLLAQETSFQENKTSHMANVYSGLVVEILEDMINEYDNFCNNFGMLVSNEKETSTDLRVLSSKQGAGKQPLGHSEVQAWSKYHKGIVVFQAGEVEQLNKRLQILEEDAAVIKQSFFSSVEERRKLIREIHQLFQIIHHFLCLQSQGTGEKTHAGALIINPHKDGRMGTGLSQVLIQDSNPALVTRGLRANMLAFQGTAESEEAFIPR</sequence>
<gene>
    <name evidence="2" type="ORF">CK203_098911</name>
</gene>
<name>A0A438CJP8_VITVI</name>
<evidence type="ECO:0000313" key="2">
    <source>
        <dbReference type="EMBL" id="RVW23443.1"/>
    </source>
</evidence>
<accession>A0A438CJP8</accession>
<dbReference type="Proteomes" id="UP000288805">
    <property type="component" value="Unassembled WGS sequence"/>
</dbReference>
<comment type="caution">
    <text evidence="2">The sequence shown here is derived from an EMBL/GenBank/DDBJ whole genome shotgun (WGS) entry which is preliminary data.</text>
</comment>
<organism evidence="2 3">
    <name type="scientific">Vitis vinifera</name>
    <name type="common">Grape</name>
    <dbReference type="NCBI Taxonomy" id="29760"/>
    <lineage>
        <taxon>Eukaryota</taxon>
        <taxon>Viridiplantae</taxon>
        <taxon>Streptophyta</taxon>
        <taxon>Embryophyta</taxon>
        <taxon>Tracheophyta</taxon>
        <taxon>Spermatophyta</taxon>
        <taxon>Magnoliopsida</taxon>
        <taxon>eudicotyledons</taxon>
        <taxon>Gunneridae</taxon>
        <taxon>Pentapetalae</taxon>
        <taxon>rosids</taxon>
        <taxon>Vitales</taxon>
        <taxon>Vitaceae</taxon>
        <taxon>Viteae</taxon>
        <taxon>Vitis</taxon>
    </lineage>
</organism>
<evidence type="ECO:0000256" key="1">
    <source>
        <dbReference type="SAM" id="Coils"/>
    </source>
</evidence>
<evidence type="ECO:0000313" key="3">
    <source>
        <dbReference type="Proteomes" id="UP000288805"/>
    </source>
</evidence>
<protein>
    <submittedName>
        <fullName evidence="2">Uncharacterized protein</fullName>
    </submittedName>
</protein>
<dbReference type="EMBL" id="QGNW01002195">
    <property type="protein sequence ID" value="RVW23443.1"/>
    <property type="molecule type" value="Genomic_DNA"/>
</dbReference>
<feature type="coiled-coil region" evidence="1">
    <location>
        <begin position="107"/>
        <end position="134"/>
    </location>
</feature>
<reference evidence="2 3" key="1">
    <citation type="journal article" date="2018" name="PLoS Genet.">
        <title>Population sequencing reveals clonal diversity and ancestral inbreeding in the grapevine cultivar Chardonnay.</title>
        <authorList>
            <person name="Roach M.J."/>
            <person name="Johnson D.L."/>
            <person name="Bohlmann J."/>
            <person name="van Vuuren H.J."/>
            <person name="Jones S.J."/>
            <person name="Pretorius I.S."/>
            <person name="Schmidt S.A."/>
            <person name="Borneman A.R."/>
        </authorList>
    </citation>
    <scope>NUCLEOTIDE SEQUENCE [LARGE SCALE GENOMIC DNA]</scope>
    <source>
        <strain evidence="3">cv. Chardonnay</strain>
        <tissue evidence="2">Leaf</tissue>
    </source>
</reference>
<keyword evidence="1" id="KW-0175">Coiled coil</keyword>